<dbReference type="GO" id="GO:0043161">
    <property type="term" value="P:proteasome-mediated ubiquitin-dependent protein catabolic process"/>
    <property type="evidence" value="ECO:0007669"/>
    <property type="project" value="TreeGrafter"/>
</dbReference>
<dbReference type="InterPro" id="IPR029071">
    <property type="entry name" value="Ubiquitin-like_domsf"/>
</dbReference>
<dbReference type="GO" id="GO:0070628">
    <property type="term" value="F:proteasome binding"/>
    <property type="evidence" value="ECO:0007669"/>
    <property type="project" value="TreeGrafter"/>
</dbReference>
<dbReference type="PANTHER" id="PTHR10621">
    <property type="entry name" value="UV EXCISION REPAIR PROTEIN RAD23"/>
    <property type="match status" value="1"/>
</dbReference>
<dbReference type="Proteomes" id="UP000290288">
    <property type="component" value="Unassembled WGS sequence"/>
</dbReference>
<evidence type="ECO:0000313" key="2">
    <source>
        <dbReference type="EMBL" id="RXW13225.1"/>
    </source>
</evidence>
<dbReference type="PROSITE" id="PS50053">
    <property type="entry name" value="UBIQUITIN_2"/>
    <property type="match status" value="1"/>
</dbReference>
<keyword evidence="3" id="KW-1185">Reference proteome</keyword>
<dbReference type="SUPFAM" id="SSF54236">
    <property type="entry name" value="Ubiquitin-like"/>
    <property type="match status" value="1"/>
</dbReference>
<dbReference type="FunFam" id="3.10.20.90:FF:000254">
    <property type="entry name" value="UV excision repair protein Rad23"/>
    <property type="match status" value="1"/>
</dbReference>
<dbReference type="CDD" id="cd01805">
    <property type="entry name" value="Ubl_Rad23"/>
    <property type="match status" value="1"/>
</dbReference>
<dbReference type="EMBL" id="SDEE01000975">
    <property type="protein sequence ID" value="RXW13225.1"/>
    <property type="molecule type" value="Genomic_DNA"/>
</dbReference>
<sequence>MKITVKTTQQKVYQIDVEPSDSVGALKAKIEAAHGHPVTSQKIIYSGKILADDKVIETCGIKEKDFLVLMVSKPKAPAATTSTAQSSTPAPAPA</sequence>
<dbReference type="PRINTS" id="PR00348">
    <property type="entry name" value="UBIQUITIN"/>
</dbReference>
<evidence type="ECO:0000313" key="3">
    <source>
        <dbReference type="Proteomes" id="UP000290288"/>
    </source>
</evidence>
<dbReference type="GO" id="GO:0043130">
    <property type="term" value="F:ubiquitin binding"/>
    <property type="evidence" value="ECO:0007669"/>
    <property type="project" value="TreeGrafter"/>
</dbReference>
<dbReference type="Gene3D" id="3.10.20.90">
    <property type="entry name" value="Phosphatidylinositol 3-kinase Catalytic Subunit, Chain A, domain 1"/>
    <property type="match status" value="1"/>
</dbReference>
<dbReference type="Pfam" id="PF00240">
    <property type="entry name" value="ubiquitin"/>
    <property type="match status" value="1"/>
</dbReference>
<accession>A0A4Q2D4Z0</accession>
<dbReference type="OrthoDB" id="419317at2759"/>
<dbReference type="STRING" id="2316362.A0A4Q2D4Z0"/>
<organism evidence="2 3">
    <name type="scientific">Candolleomyces aberdarensis</name>
    <dbReference type="NCBI Taxonomy" id="2316362"/>
    <lineage>
        <taxon>Eukaryota</taxon>
        <taxon>Fungi</taxon>
        <taxon>Dikarya</taxon>
        <taxon>Basidiomycota</taxon>
        <taxon>Agaricomycotina</taxon>
        <taxon>Agaricomycetes</taxon>
        <taxon>Agaricomycetidae</taxon>
        <taxon>Agaricales</taxon>
        <taxon>Agaricineae</taxon>
        <taxon>Psathyrellaceae</taxon>
        <taxon>Candolleomyces</taxon>
    </lineage>
</organism>
<dbReference type="GO" id="GO:0031593">
    <property type="term" value="F:polyubiquitin modification-dependent protein binding"/>
    <property type="evidence" value="ECO:0007669"/>
    <property type="project" value="TreeGrafter"/>
</dbReference>
<dbReference type="InterPro" id="IPR019956">
    <property type="entry name" value="Ubiquitin_dom"/>
</dbReference>
<protein>
    <recommendedName>
        <fullName evidence="1">Ubiquitin-like domain-containing protein</fullName>
    </recommendedName>
</protein>
<proteinExistence type="predicted"/>
<feature type="non-terminal residue" evidence="2">
    <location>
        <position position="94"/>
    </location>
</feature>
<feature type="domain" description="Ubiquitin-like" evidence="1">
    <location>
        <begin position="1"/>
        <end position="76"/>
    </location>
</feature>
<dbReference type="SMART" id="SM00213">
    <property type="entry name" value="UBQ"/>
    <property type="match status" value="1"/>
</dbReference>
<dbReference type="InterPro" id="IPR000626">
    <property type="entry name" value="Ubiquitin-like_dom"/>
</dbReference>
<evidence type="ECO:0000259" key="1">
    <source>
        <dbReference type="PROSITE" id="PS50053"/>
    </source>
</evidence>
<dbReference type="GO" id="GO:0005654">
    <property type="term" value="C:nucleoplasm"/>
    <property type="evidence" value="ECO:0007669"/>
    <property type="project" value="TreeGrafter"/>
</dbReference>
<name>A0A4Q2D4Z0_9AGAR</name>
<dbReference type="GO" id="GO:0005829">
    <property type="term" value="C:cytosol"/>
    <property type="evidence" value="ECO:0007669"/>
    <property type="project" value="TreeGrafter"/>
</dbReference>
<reference evidence="2 3" key="1">
    <citation type="submission" date="2019-01" db="EMBL/GenBank/DDBJ databases">
        <title>Draft genome sequence of Psathyrella aberdarensis IHI B618.</title>
        <authorList>
            <person name="Buettner E."/>
            <person name="Kellner H."/>
        </authorList>
    </citation>
    <scope>NUCLEOTIDE SEQUENCE [LARGE SCALE GENOMIC DNA]</scope>
    <source>
        <strain evidence="2 3">IHI B618</strain>
    </source>
</reference>
<dbReference type="PANTHER" id="PTHR10621:SF0">
    <property type="entry name" value="UV EXCISION REPAIR PROTEIN RAD23"/>
    <property type="match status" value="1"/>
</dbReference>
<gene>
    <name evidence="2" type="ORF">EST38_g12630</name>
</gene>
<dbReference type="AlphaFoldDB" id="A0A4Q2D4Z0"/>
<comment type="caution">
    <text evidence="2">The sequence shown here is derived from an EMBL/GenBank/DDBJ whole genome shotgun (WGS) entry which is preliminary data.</text>
</comment>